<comment type="caution">
    <text evidence="2">The sequence shown here is derived from an EMBL/GenBank/DDBJ whole genome shotgun (WGS) entry which is preliminary data.</text>
</comment>
<keyword evidence="2" id="KW-0560">Oxidoreductase</keyword>
<sequence length="93" mass="9848">MHRAAQDAYEGVARAMRLAPPADGDWGRAAVTAVREISGALDIKRVLRELGAGRALLPAIAAGAVADAVTKNAPRLPDESEVLEILARTYERS</sequence>
<name>A0ABU7FIM2_9ACTN</name>
<dbReference type="GO" id="GO:0004022">
    <property type="term" value="F:alcohol dehydrogenase (NAD+) activity"/>
    <property type="evidence" value="ECO:0007669"/>
    <property type="project" value="UniProtKB-EC"/>
</dbReference>
<accession>A0ABU7FIM2</accession>
<feature type="domain" description="Fe-containing alcohol dehydrogenase-like C-terminal" evidence="1">
    <location>
        <begin position="4"/>
        <end position="89"/>
    </location>
</feature>
<dbReference type="SUPFAM" id="SSF56796">
    <property type="entry name" value="Dehydroquinate synthase-like"/>
    <property type="match status" value="1"/>
</dbReference>
<evidence type="ECO:0000259" key="1">
    <source>
        <dbReference type="Pfam" id="PF25137"/>
    </source>
</evidence>
<proteinExistence type="predicted"/>
<evidence type="ECO:0000313" key="2">
    <source>
        <dbReference type="EMBL" id="MED7823934.1"/>
    </source>
</evidence>
<dbReference type="EMBL" id="JAYWVC010000057">
    <property type="protein sequence ID" value="MED7823934.1"/>
    <property type="molecule type" value="Genomic_DNA"/>
</dbReference>
<protein>
    <submittedName>
        <fullName evidence="2">Iron-containing alcohol dehydrogenase</fullName>
        <ecNumber evidence="2">1.1.1.1</ecNumber>
    </submittedName>
</protein>
<evidence type="ECO:0000313" key="3">
    <source>
        <dbReference type="Proteomes" id="UP001333996"/>
    </source>
</evidence>
<dbReference type="Pfam" id="PF25137">
    <property type="entry name" value="ADH_Fe_C"/>
    <property type="match status" value="1"/>
</dbReference>
<reference evidence="2" key="1">
    <citation type="submission" date="2024-01" db="EMBL/GenBank/DDBJ databases">
        <title>First draft genome sequence data of TA4-1, the type strain of Gram-positive actinobacterium Streptomyces chiangmaiensis.</title>
        <authorList>
            <person name="Yasawong M."/>
            <person name="Nantapong N."/>
        </authorList>
    </citation>
    <scope>NUCLEOTIDE SEQUENCE</scope>
    <source>
        <strain evidence="2">TA4-1</strain>
    </source>
</reference>
<gene>
    <name evidence="2" type="ORF">VXC91_18590</name>
</gene>
<dbReference type="Gene3D" id="1.20.1090.10">
    <property type="entry name" value="Dehydroquinate synthase-like - alpha domain"/>
    <property type="match status" value="1"/>
</dbReference>
<organism evidence="2 3">
    <name type="scientific">Streptomyces chiangmaiensis</name>
    <dbReference type="NCBI Taxonomy" id="766497"/>
    <lineage>
        <taxon>Bacteria</taxon>
        <taxon>Bacillati</taxon>
        <taxon>Actinomycetota</taxon>
        <taxon>Actinomycetes</taxon>
        <taxon>Kitasatosporales</taxon>
        <taxon>Streptomycetaceae</taxon>
        <taxon>Streptomyces</taxon>
    </lineage>
</organism>
<keyword evidence="3" id="KW-1185">Reference proteome</keyword>
<dbReference type="InterPro" id="IPR056798">
    <property type="entry name" value="ADH_Fe_C"/>
</dbReference>
<dbReference type="Proteomes" id="UP001333996">
    <property type="component" value="Unassembled WGS sequence"/>
</dbReference>
<dbReference type="EC" id="1.1.1.1" evidence="2"/>
<dbReference type="RefSeq" id="WP_329508389.1">
    <property type="nucleotide sequence ID" value="NZ_BAAAYZ010000115.1"/>
</dbReference>